<dbReference type="SUPFAM" id="SSF51206">
    <property type="entry name" value="cAMP-binding domain-like"/>
    <property type="match status" value="1"/>
</dbReference>
<accession>A0ABU9N6N0</accession>
<evidence type="ECO:0000313" key="1">
    <source>
        <dbReference type="EMBL" id="MEM0542901.1"/>
    </source>
</evidence>
<dbReference type="Gene3D" id="2.60.120.10">
    <property type="entry name" value="Jelly Rolls"/>
    <property type="match status" value="1"/>
</dbReference>
<keyword evidence="2" id="KW-1185">Reference proteome</keyword>
<protein>
    <submittedName>
        <fullName evidence="1">Crp/Fnr family transcriptional regulator</fullName>
    </submittedName>
</protein>
<dbReference type="InterPro" id="IPR014710">
    <property type="entry name" value="RmlC-like_jellyroll"/>
</dbReference>
<comment type="caution">
    <text evidence="1">The sequence shown here is derived from an EMBL/GenBank/DDBJ whole genome shotgun (WGS) entry which is preliminary data.</text>
</comment>
<dbReference type="RefSeq" id="WP_342696106.1">
    <property type="nucleotide sequence ID" value="NZ_JBCGDO010000012.1"/>
</dbReference>
<dbReference type="InterPro" id="IPR036388">
    <property type="entry name" value="WH-like_DNA-bd_sf"/>
</dbReference>
<proteinExistence type="predicted"/>
<dbReference type="EMBL" id="JBCGDO010000012">
    <property type="protein sequence ID" value="MEM0542901.1"/>
    <property type="molecule type" value="Genomic_DNA"/>
</dbReference>
<organism evidence="1 2">
    <name type="scientific">Flavobacterium aureirubrum</name>
    <dbReference type="NCBI Taxonomy" id="3133147"/>
    <lineage>
        <taxon>Bacteria</taxon>
        <taxon>Pseudomonadati</taxon>
        <taxon>Bacteroidota</taxon>
        <taxon>Flavobacteriia</taxon>
        <taxon>Flavobacteriales</taxon>
        <taxon>Flavobacteriaceae</taxon>
        <taxon>Flavobacterium</taxon>
    </lineage>
</organism>
<dbReference type="Proteomes" id="UP001460072">
    <property type="component" value="Unassembled WGS sequence"/>
</dbReference>
<reference evidence="1 2" key="1">
    <citation type="submission" date="2024-03" db="EMBL/GenBank/DDBJ databases">
        <title>Two novel species of the genus Flavobacterium exhibiting potentially degradation of complex polysaccharides.</title>
        <authorList>
            <person name="Lian X."/>
        </authorList>
    </citation>
    <scope>NUCLEOTIDE SEQUENCE [LARGE SCALE GENOMIC DNA]</scope>
    <source>
        <strain evidence="2">j3</strain>
    </source>
</reference>
<evidence type="ECO:0000313" key="2">
    <source>
        <dbReference type="Proteomes" id="UP001460072"/>
    </source>
</evidence>
<name>A0ABU9N6N0_9FLAO</name>
<gene>
    <name evidence="1" type="ORF">WFZ85_09740</name>
</gene>
<dbReference type="InterPro" id="IPR018490">
    <property type="entry name" value="cNMP-bd_dom_sf"/>
</dbReference>
<dbReference type="Gene3D" id="1.10.10.10">
    <property type="entry name" value="Winged helix-like DNA-binding domain superfamily/Winged helix DNA-binding domain"/>
    <property type="match status" value="1"/>
</dbReference>
<sequence>MITAIHTYLHSIKVVCPQVTQIALDYIESGLVVSKVSARQLYSSPNTMQKEVGFLYSGLIRVYYIEHFGNQISVKFIKENEFATHFSAFITENPTKYYFQCIEPSIIVKIPFSHIEAGYETFPVLERYGRLVAEEALKIHHRRIESFLFDTAEERYLKFMKEHPDLLERISITNLASYLGVERQTLTRIRKRIAVTGLLDSRESIKTADLTP</sequence>